<dbReference type="GO" id="GO:0016887">
    <property type="term" value="F:ATP hydrolysis activity"/>
    <property type="evidence" value="ECO:0007669"/>
    <property type="project" value="InterPro"/>
</dbReference>
<sequence length="96" mass="10762">MVFQSHALYPHMNVFDNLAFNQRIRGVDRKTWIARCGGSERLEITELLKRRPRQMSGGQRQRVAIGRALVRDPRASSSSTSRSPTSMPSCACGSAR</sequence>
<dbReference type="AlphaFoldDB" id="A0AA35XIT6"/>
<keyword evidence="4" id="KW-1185">Reference proteome</keyword>
<feature type="region of interest" description="Disordered" evidence="1">
    <location>
        <begin position="52"/>
        <end position="96"/>
    </location>
</feature>
<reference evidence="3" key="1">
    <citation type="submission" date="2023-03" db="EMBL/GenBank/DDBJ databases">
        <authorList>
            <person name="Steffen K."/>
            <person name="Cardenas P."/>
        </authorList>
    </citation>
    <scope>NUCLEOTIDE SEQUENCE</scope>
</reference>
<dbReference type="InterPro" id="IPR027417">
    <property type="entry name" value="P-loop_NTPase"/>
</dbReference>
<dbReference type="Proteomes" id="UP001174909">
    <property type="component" value="Unassembled WGS sequence"/>
</dbReference>
<name>A0AA35XIT6_GEOBA</name>
<dbReference type="InterPro" id="IPR003439">
    <property type="entry name" value="ABC_transporter-like_ATP-bd"/>
</dbReference>
<protein>
    <submittedName>
        <fullName evidence="3">Sn-glycerol-3-phosphate import ATP-binding protein UgpC</fullName>
    </submittedName>
</protein>
<feature type="compositionally biased region" description="Low complexity" evidence="1">
    <location>
        <begin position="76"/>
        <end position="89"/>
    </location>
</feature>
<dbReference type="Gene3D" id="3.40.50.300">
    <property type="entry name" value="P-loop containing nucleotide triphosphate hydrolases"/>
    <property type="match status" value="1"/>
</dbReference>
<dbReference type="PANTHER" id="PTHR43875">
    <property type="entry name" value="MALTODEXTRIN IMPORT ATP-BINDING PROTEIN MSMX"/>
    <property type="match status" value="1"/>
</dbReference>
<organism evidence="3 4">
    <name type="scientific">Geodia barretti</name>
    <name type="common">Barrett's horny sponge</name>
    <dbReference type="NCBI Taxonomy" id="519541"/>
    <lineage>
        <taxon>Eukaryota</taxon>
        <taxon>Metazoa</taxon>
        <taxon>Porifera</taxon>
        <taxon>Demospongiae</taxon>
        <taxon>Heteroscleromorpha</taxon>
        <taxon>Tetractinellida</taxon>
        <taxon>Astrophorina</taxon>
        <taxon>Geodiidae</taxon>
        <taxon>Geodia</taxon>
    </lineage>
</organism>
<dbReference type="PANTHER" id="PTHR43875:SF1">
    <property type="entry name" value="OSMOPROTECTIVE COMPOUNDS UPTAKE ATP-BINDING PROTEIN GGTA"/>
    <property type="match status" value="1"/>
</dbReference>
<proteinExistence type="predicted"/>
<evidence type="ECO:0000259" key="2">
    <source>
        <dbReference type="Pfam" id="PF00005"/>
    </source>
</evidence>
<dbReference type="SUPFAM" id="SSF52540">
    <property type="entry name" value="P-loop containing nucleoside triphosphate hydrolases"/>
    <property type="match status" value="1"/>
</dbReference>
<dbReference type="InterPro" id="IPR047641">
    <property type="entry name" value="ABC_transpr_MalK/UgpC-like"/>
</dbReference>
<dbReference type="GO" id="GO:0043190">
    <property type="term" value="C:ATP-binding cassette (ABC) transporter complex"/>
    <property type="evidence" value="ECO:0007669"/>
    <property type="project" value="InterPro"/>
</dbReference>
<evidence type="ECO:0000256" key="1">
    <source>
        <dbReference type="SAM" id="MobiDB-lite"/>
    </source>
</evidence>
<keyword evidence="3" id="KW-0547">Nucleotide-binding</keyword>
<dbReference type="EMBL" id="CASHTH010004073">
    <property type="protein sequence ID" value="CAI8053140.1"/>
    <property type="molecule type" value="Genomic_DNA"/>
</dbReference>
<evidence type="ECO:0000313" key="3">
    <source>
        <dbReference type="EMBL" id="CAI8053140.1"/>
    </source>
</evidence>
<keyword evidence="3" id="KW-0067">ATP-binding</keyword>
<gene>
    <name evidence="3" type="ORF">GBAR_LOCUS29059</name>
</gene>
<comment type="caution">
    <text evidence="3">The sequence shown here is derived from an EMBL/GenBank/DDBJ whole genome shotgun (WGS) entry which is preliminary data.</text>
</comment>
<dbReference type="Pfam" id="PF00005">
    <property type="entry name" value="ABC_tran"/>
    <property type="match status" value="1"/>
</dbReference>
<dbReference type="GO" id="GO:0005524">
    <property type="term" value="F:ATP binding"/>
    <property type="evidence" value="ECO:0007669"/>
    <property type="project" value="UniProtKB-KW"/>
</dbReference>
<feature type="domain" description="ABC transporter" evidence="2">
    <location>
        <begin position="1"/>
        <end position="74"/>
    </location>
</feature>
<evidence type="ECO:0000313" key="4">
    <source>
        <dbReference type="Proteomes" id="UP001174909"/>
    </source>
</evidence>
<accession>A0AA35XIT6</accession>